<dbReference type="GO" id="GO:0016891">
    <property type="term" value="F:RNA endonuclease activity producing 5'-phosphomonoesters, hydrolytic mechanism"/>
    <property type="evidence" value="ECO:0007669"/>
    <property type="project" value="TreeGrafter"/>
</dbReference>
<dbReference type="GO" id="GO:0016042">
    <property type="term" value="P:lipid catabolic process"/>
    <property type="evidence" value="ECO:0007669"/>
    <property type="project" value="UniProtKB-KW"/>
</dbReference>
<evidence type="ECO:0000256" key="7">
    <source>
        <dbReference type="SAM" id="Phobius"/>
    </source>
</evidence>
<keyword evidence="7" id="KW-0472">Membrane</keyword>
<evidence type="ECO:0000256" key="4">
    <source>
        <dbReference type="ARBA" id="ARBA00038012"/>
    </source>
</evidence>
<dbReference type="InterPro" id="IPR051406">
    <property type="entry name" value="PLD_domain"/>
</dbReference>
<comment type="similarity">
    <text evidence="4">Belongs to the phospholipase D family. MitoPLD/Zucchini subfamily.</text>
</comment>
<keyword evidence="3" id="KW-0443">Lipid metabolism</keyword>
<dbReference type="GO" id="GO:0034587">
    <property type="term" value="P:piRNA processing"/>
    <property type="evidence" value="ECO:0007669"/>
    <property type="project" value="TreeGrafter"/>
</dbReference>
<dbReference type="InterPro" id="IPR025202">
    <property type="entry name" value="PLD-like_dom"/>
</dbReference>
<proteinExistence type="inferred from homology"/>
<keyword evidence="2" id="KW-0442">Lipid degradation</keyword>
<evidence type="ECO:0000313" key="10">
    <source>
        <dbReference type="Proteomes" id="UP001209878"/>
    </source>
</evidence>
<protein>
    <recommendedName>
        <fullName evidence="5">Mitochondrial cardiolipin hydrolase</fullName>
    </recommendedName>
    <alternativeName>
        <fullName evidence="6">Mitochondrial phospholipase</fullName>
    </alternativeName>
</protein>
<evidence type="ECO:0000256" key="2">
    <source>
        <dbReference type="ARBA" id="ARBA00022963"/>
    </source>
</evidence>
<dbReference type="Gene3D" id="3.30.870.10">
    <property type="entry name" value="Endonuclease Chain A"/>
    <property type="match status" value="1"/>
</dbReference>
<evidence type="ECO:0000259" key="8">
    <source>
        <dbReference type="Pfam" id="PF13091"/>
    </source>
</evidence>
<reference evidence="9" key="1">
    <citation type="journal article" date="2023" name="Mol. Biol. Evol.">
        <title>Third-Generation Sequencing Reveals the Adaptive Role of the Epigenome in Three Deep-Sea Polychaetes.</title>
        <authorList>
            <person name="Perez M."/>
            <person name="Aroh O."/>
            <person name="Sun Y."/>
            <person name="Lan Y."/>
            <person name="Juniper S.K."/>
            <person name="Young C.R."/>
            <person name="Angers B."/>
            <person name="Qian P.Y."/>
        </authorList>
    </citation>
    <scope>NUCLEOTIDE SEQUENCE</scope>
    <source>
        <strain evidence="9">R07B-5</strain>
    </source>
</reference>
<name>A0AAD9UDE1_RIDPI</name>
<accession>A0AAD9UDE1</accession>
<evidence type="ECO:0000256" key="5">
    <source>
        <dbReference type="ARBA" id="ARBA00040549"/>
    </source>
</evidence>
<dbReference type="PANTHER" id="PTHR43856">
    <property type="entry name" value="CARDIOLIPIN HYDROLASE"/>
    <property type="match status" value="1"/>
</dbReference>
<dbReference type="AlphaFoldDB" id="A0AAD9UDE1"/>
<dbReference type="SUPFAM" id="SSF56024">
    <property type="entry name" value="Phospholipase D/nuclease"/>
    <property type="match status" value="1"/>
</dbReference>
<dbReference type="GO" id="GO:0005739">
    <property type="term" value="C:mitochondrion"/>
    <property type="evidence" value="ECO:0007669"/>
    <property type="project" value="TreeGrafter"/>
</dbReference>
<keyword evidence="7" id="KW-1133">Transmembrane helix</keyword>
<evidence type="ECO:0000256" key="1">
    <source>
        <dbReference type="ARBA" id="ARBA00022801"/>
    </source>
</evidence>
<keyword evidence="10" id="KW-1185">Reference proteome</keyword>
<dbReference type="EMBL" id="JAODUO010000241">
    <property type="protein sequence ID" value="KAK2185283.1"/>
    <property type="molecule type" value="Genomic_DNA"/>
</dbReference>
<dbReference type="Proteomes" id="UP001209878">
    <property type="component" value="Unassembled WGS sequence"/>
</dbReference>
<dbReference type="Pfam" id="PF13091">
    <property type="entry name" value="PLDc_2"/>
    <property type="match status" value="1"/>
</dbReference>
<dbReference type="PANTHER" id="PTHR43856:SF1">
    <property type="entry name" value="MITOCHONDRIAL CARDIOLIPIN HYDROLASE"/>
    <property type="match status" value="1"/>
</dbReference>
<evidence type="ECO:0000256" key="3">
    <source>
        <dbReference type="ARBA" id="ARBA00023098"/>
    </source>
</evidence>
<organism evidence="9 10">
    <name type="scientific">Ridgeia piscesae</name>
    <name type="common">Tubeworm</name>
    <dbReference type="NCBI Taxonomy" id="27915"/>
    <lineage>
        <taxon>Eukaryota</taxon>
        <taxon>Metazoa</taxon>
        <taxon>Spiralia</taxon>
        <taxon>Lophotrochozoa</taxon>
        <taxon>Annelida</taxon>
        <taxon>Polychaeta</taxon>
        <taxon>Sedentaria</taxon>
        <taxon>Canalipalpata</taxon>
        <taxon>Sabellida</taxon>
        <taxon>Siboglinidae</taxon>
        <taxon>Ridgeia</taxon>
    </lineage>
</organism>
<feature type="transmembrane region" description="Helical" evidence="7">
    <location>
        <begin position="6"/>
        <end position="34"/>
    </location>
</feature>
<comment type="caution">
    <text evidence="9">The sequence shown here is derived from an EMBL/GenBank/DDBJ whole genome shotgun (WGS) entry which is preliminary data.</text>
</comment>
<gene>
    <name evidence="9" type="ORF">NP493_241g06020</name>
</gene>
<evidence type="ECO:0000256" key="6">
    <source>
        <dbReference type="ARBA" id="ARBA00043167"/>
    </source>
</evidence>
<sequence>MSKRSIVGTVIAGGFMLNAIFLIAKLTGAWSWIVKRQTQSSRQRQEIFFKTLFFPDNKVACKAEFTQRHGCTNKVCHFSHDPKSSYAQLLKLLQSACRTLDVCVFTITCHDLADIIIDLHNKGVIVRLITDDEQVDASGSQIGSFRAAGVFKCAKTRRRSSCITSSCCWMVTL</sequence>
<keyword evidence="1" id="KW-0378">Hydrolase</keyword>
<evidence type="ECO:0000313" key="9">
    <source>
        <dbReference type="EMBL" id="KAK2185283.1"/>
    </source>
</evidence>
<keyword evidence="7" id="KW-0812">Transmembrane</keyword>
<feature type="domain" description="Phospholipase D-like" evidence="8">
    <location>
        <begin position="89"/>
        <end position="150"/>
    </location>
</feature>